<evidence type="ECO:0000313" key="8">
    <source>
        <dbReference type="EMBL" id="MBD2186884.1"/>
    </source>
</evidence>
<evidence type="ECO:0000256" key="6">
    <source>
        <dbReference type="SAM" id="MobiDB-lite"/>
    </source>
</evidence>
<reference evidence="8 9" key="1">
    <citation type="journal article" date="2020" name="ISME J.">
        <title>Comparative genomics reveals insights into cyanobacterial evolution and habitat adaptation.</title>
        <authorList>
            <person name="Chen M.Y."/>
            <person name="Teng W.K."/>
            <person name="Zhao L."/>
            <person name="Hu C.X."/>
            <person name="Zhou Y.K."/>
            <person name="Han B.P."/>
            <person name="Song L.R."/>
            <person name="Shu W.S."/>
        </authorList>
    </citation>
    <scope>NUCLEOTIDE SEQUENCE [LARGE SCALE GENOMIC DNA]</scope>
    <source>
        <strain evidence="8 9">FACHB-723</strain>
    </source>
</reference>
<feature type="domain" description="Reverse transcriptase" evidence="7">
    <location>
        <begin position="43"/>
        <end position="243"/>
    </location>
</feature>
<dbReference type="GO" id="GO:0003964">
    <property type="term" value="F:RNA-directed DNA polymerase activity"/>
    <property type="evidence" value="ECO:0007669"/>
    <property type="project" value="UniProtKB-KW"/>
</dbReference>
<comment type="caution">
    <text evidence="8">The sequence shown here is derived from an EMBL/GenBank/DDBJ whole genome shotgun (WGS) entry which is preliminary data.</text>
</comment>
<protein>
    <submittedName>
        <fullName evidence="8">RNA-directed DNA polymerase</fullName>
    </submittedName>
</protein>
<accession>A0ABR7ZSX8</accession>
<evidence type="ECO:0000256" key="2">
    <source>
        <dbReference type="ARBA" id="ARBA00022695"/>
    </source>
</evidence>
<evidence type="ECO:0000259" key="7">
    <source>
        <dbReference type="PROSITE" id="PS50878"/>
    </source>
</evidence>
<feature type="region of interest" description="Disordered" evidence="6">
    <location>
        <begin position="271"/>
        <end position="298"/>
    </location>
</feature>
<keyword evidence="5 8" id="KW-0695">RNA-directed DNA polymerase</keyword>
<keyword evidence="2" id="KW-0548">Nucleotidyltransferase</keyword>
<evidence type="ECO:0000256" key="5">
    <source>
        <dbReference type="ARBA" id="ARBA00022918"/>
    </source>
</evidence>
<dbReference type="PROSITE" id="PS50878">
    <property type="entry name" value="RT_POL"/>
    <property type="match status" value="1"/>
</dbReference>
<dbReference type="EMBL" id="JACJQB010000002">
    <property type="protein sequence ID" value="MBD2186884.1"/>
    <property type="molecule type" value="Genomic_DNA"/>
</dbReference>
<evidence type="ECO:0000256" key="4">
    <source>
        <dbReference type="ARBA" id="ARBA00022842"/>
    </source>
</evidence>
<organism evidence="8 9">
    <name type="scientific">Pseudanabaena mucicola FACHB-723</name>
    <dbReference type="NCBI Taxonomy" id="2692860"/>
    <lineage>
        <taxon>Bacteria</taxon>
        <taxon>Bacillati</taxon>
        <taxon>Cyanobacteriota</taxon>
        <taxon>Cyanophyceae</taxon>
        <taxon>Pseudanabaenales</taxon>
        <taxon>Pseudanabaenaceae</taxon>
        <taxon>Pseudanabaena</taxon>
    </lineage>
</organism>
<dbReference type="Proteomes" id="UP000642094">
    <property type="component" value="Unassembled WGS sequence"/>
</dbReference>
<keyword evidence="1" id="KW-0808">Transferase</keyword>
<keyword evidence="3" id="KW-0479">Metal-binding</keyword>
<dbReference type="PRINTS" id="PR00866">
    <property type="entry name" value="RNADNAPOLMS"/>
</dbReference>
<dbReference type="InterPro" id="IPR000123">
    <property type="entry name" value="Reverse_transcriptase_msDNA"/>
</dbReference>
<gene>
    <name evidence="8" type="ORF">H6F41_01845</name>
</gene>
<name>A0ABR7ZSX8_9CYAN</name>
<keyword evidence="4" id="KW-0460">Magnesium</keyword>
<evidence type="ECO:0000313" key="9">
    <source>
        <dbReference type="Proteomes" id="UP000642094"/>
    </source>
</evidence>
<proteinExistence type="predicted"/>
<keyword evidence="9" id="KW-1185">Reference proteome</keyword>
<dbReference type="CDD" id="cd03487">
    <property type="entry name" value="RT_Bac_retron_II"/>
    <property type="match status" value="1"/>
</dbReference>
<evidence type="ECO:0000256" key="1">
    <source>
        <dbReference type="ARBA" id="ARBA00022679"/>
    </source>
</evidence>
<feature type="compositionally biased region" description="Polar residues" evidence="6">
    <location>
        <begin position="288"/>
        <end position="298"/>
    </location>
</feature>
<sequence length="298" mass="34586">MPQLKNKYSRYDLNQSPFFRLTSQTKLAKVLWISKRKLEILIDSENLYIEDVFIKSGKSRLLAKPRYDLKKVQKQIEDILKRIKCPDYLHSPKKDCSYISNAKVHTNANVVVTLDIQNYFSSTPSRRVYWFFHKKMQCSPDVASILAKLLTFKDHLPTGSPSSPLIAYFAYIDMWNEINELVENANCKLSLYIDDVTISGQNVSEKLIWEVKKKIYSNDLSVNKSKEKRYSGKQPRQITGVILTPQGEMKLPNRQHLKMYKVRKLIKKTDDPEAKDNLTQKLKGLESQAKQIMSSSKT</sequence>
<evidence type="ECO:0000256" key="3">
    <source>
        <dbReference type="ARBA" id="ARBA00022723"/>
    </source>
</evidence>
<dbReference type="Pfam" id="PF00078">
    <property type="entry name" value="RVT_1"/>
    <property type="match status" value="1"/>
</dbReference>
<dbReference type="InterPro" id="IPR000477">
    <property type="entry name" value="RT_dom"/>
</dbReference>